<dbReference type="EMBL" id="CAJEWN010000068">
    <property type="protein sequence ID" value="CAD2157958.1"/>
    <property type="molecule type" value="Genomic_DNA"/>
</dbReference>
<feature type="transmembrane region" description="Helical" evidence="1">
    <location>
        <begin position="23"/>
        <end position="43"/>
    </location>
</feature>
<reference evidence="2 3" key="1">
    <citation type="submission" date="2020-08" db="EMBL/GenBank/DDBJ databases">
        <authorList>
            <person name="Koutsovoulos G."/>
            <person name="Danchin GJ E."/>
        </authorList>
    </citation>
    <scope>NUCLEOTIDE SEQUENCE [LARGE SCALE GENOMIC DNA]</scope>
</reference>
<dbReference type="Proteomes" id="UP000580250">
    <property type="component" value="Unassembled WGS sequence"/>
</dbReference>
<protein>
    <submittedName>
        <fullName evidence="2">Uncharacterized protein</fullName>
    </submittedName>
</protein>
<sequence length="46" mass="5268">MSLICRFDILHYVLTPLRTTIEISIAISISILFTPPLCVFLATHFF</sequence>
<comment type="caution">
    <text evidence="2">The sequence shown here is derived from an EMBL/GenBank/DDBJ whole genome shotgun (WGS) entry which is preliminary data.</text>
</comment>
<keyword evidence="1" id="KW-0472">Membrane</keyword>
<dbReference type="AlphaFoldDB" id="A0A6V7UGX9"/>
<keyword evidence="1" id="KW-1133">Transmembrane helix</keyword>
<keyword evidence="1" id="KW-0812">Transmembrane</keyword>
<name>A0A6V7UGX9_MELEN</name>
<evidence type="ECO:0000313" key="2">
    <source>
        <dbReference type="EMBL" id="CAD2157958.1"/>
    </source>
</evidence>
<proteinExistence type="predicted"/>
<organism evidence="2 3">
    <name type="scientific">Meloidogyne enterolobii</name>
    <name type="common">Root-knot nematode worm</name>
    <name type="synonym">Meloidogyne mayaguensis</name>
    <dbReference type="NCBI Taxonomy" id="390850"/>
    <lineage>
        <taxon>Eukaryota</taxon>
        <taxon>Metazoa</taxon>
        <taxon>Ecdysozoa</taxon>
        <taxon>Nematoda</taxon>
        <taxon>Chromadorea</taxon>
        <taxon>Rhabditida</taxon>
        <taxon>Tylenchina</taxon>
        <taxon>Tylenchomorpha</taxon>
        <taxon>Tylenchoidea</taxon>
        <taxon>Meloidogynidae</taxon>
        <taxon>Meloidogyninae</taxon>
        <taxon>Meloidogyne</taxon>
    </lineage>
</organism>
<accession>A0A6V7UGX9</accession>
<gene>
    <name evidence="2" type="ORF">MENT_LOCUS12909</name>
</gene>
<evidence type="ECO:0000313" key="3">
    <source>
        <dbReference type="Proteomes" id="UP000580250"/>
    </source>
</evidence>
<evidence type="ECO:0000256" key="1">
    <source>
        <dbReference type="SAM" id="Phobius"/>
    </source>
</evidence>